<reference evidence="2" key="3">
    <citation type="submission" date="2015-04" db="UniProtKB">
        <authorList>
            <consortium name="EnsemblPlants"/>
        </authorList>
    </citation>
    <scope>IDENTIFICATION</scope>
    <source>
        <strain evidence="2">cv. Jemalong A17</strain>
    </source>
</reference>
<dbReference type="HOGENOM" id="CLU_2761599_0_0_1"/>
<dbReference type="Proteomes" id="UP000002051">
    <property type="component" value="Chromosome 3"/>
</dbReference>
<dbReference type="AlphaFoldDB" id="G7J8E9"/>
<evidence type="ECO:0000313" key="2">
    <source>
        <dbReference type="EnsemblPlants" id="AES73456"/>
    </source>
</evidence>
<keyword evidence="3" id="KW-1185">Reference proteome</keyword>
<dbReference type="EnsemblPlants" id="AES73456">
    <property type="protein sequence ID" value="AES73456"/>
    <property type="gene ID" value="MTR_3g105030"/>
</dbReference>
<evidence type="ECO:0000313" key="3">
    <source>
        <dbReference type="Proteomes" id="UP000002051"/>
    </source>
</evidence>
<dbReference type="PaxDb" id="3880-AES73456"/>
<accession>G7J8E9</accession>
<name>G7J8E9_MEDTR</name>
<reference evidence="1 3" key="2">
    <citation type="journal article" date="2014" name="BMC Genomics">
        <title>An improved genome release (version Mt4.0) for the model legume Medicago truncatula.</title>
        <authorList>
            <person name="Tang H."/>
            <person name="Krishnakumar V."/>
            <person name="Bidwell S."/>
            <person name="Rosen B."/>
            <person name="Chan A."/>
            <person name="Zhou S."/>
            <person name="Gentzbittel L."/>
            <person name="Childs K.L."/>
            <person name="Yandell M."/>
            <person name="Gundlach H."/>
            <person name="Mayer K.F."/>
            <person name="Schwartz D.C."/>
            <person name="Town C.D."/>
        </authorList>
    </citation>
    <scope>GENOME REANNOTATION</scope>
    <source>
        <strain evidence="2 3">cv. Jemalong A17</strain>
    </source>
</reference>
<gene>
    <name evidence="1" type="ordered locus">MTR_3g105030</name>
</gene>
<organism evidence="1 3">
    <name type="scientific">Medicago truncatula</name>
    <name type="common">Barrel medic</name>
    <name type="synonym">Medicago tribuloides</name>
    <dbReference type="NCBI Taxonomy" id="3880"/>
    <lineage>
        <taxon>Eukaryota</taxon>
        <taxon>Viridiplantae</taxon>
        <taxon>Streptophyta</taxon>
        <taxon>Embryophyta</taxon>
        <taxon>Tracheophyta</taxon>
        <taxon>Spermatophyta</taxon>
        <taxon>Magnoliopsida</taxon>
        <taxon>eudicotyledons</taxon>
        <taxon>Gunneridae</taxon>
        <taxon>Pentapetalae</taxon>
        <taxon>rosids</taxon>
        <taxon>fabids</taxon>
        <taxon>Fabales</taxon>
        <taxon>Fabaceae</taxon>
        <taxon>Papilionoideae</taxon>
        <taxon>50 kb inversion clade</taxon>
        <taxon>NPAAA clade</taxon>
        <taxon>Hologalegina</taxon>
        <taxon>IRL clade</taxon>
        <taxon>Trifolieae</taxon>
        <taxon>Medicago</taxon>
    </lineage>
</organism>
<proteinExistence type="predicted"/>
<protein>
    <submittedName>
        <fullName evidence="1 2">Uncharacterized protein</fullName>
    </submittedName>
</protein>
<reference evidence="1 3" key="1">
    <citation type="journal article" date="2011" name="Nature">
        <title>The Medicago genome provides insight into the evolution of rhizobial symbioses.</title>
        <authorList>
            <person name="Young N.D."/>
            <person name="Debelle F."/>
            <person name="Oldroyd G.E."/>
            <person name="Geurts R."/>
            <person name="Cannon S.B."/>
            <person name="Udvardi M.K."/>
            <person name="Benedito V.A."/>
            <person name="Mayer K.F."/>
            <person name="Gouzy J."/>
            <person name="Schoof H."/>
            <person name="Van de Peer Y."/>
            <person name="Proost S."/>
            <person name="Cook D.R."/>
            <person name="Meyers B.C."/>
            <person name="Spannagl M."/>
            <person name="Cheung F."/>
            <person name="De Mita S."/>
            <person name="Krishnakumar V."/>
            <person name="Gundlach H."/>
            <person name="Zhou S."/>
            <person name="Mudge J."/>
            <person name="Bharti A.K."/>
            <person name="Murray J.D."/>
            <person name="Naoumkina M.A."/>
            <person name="Rosen B."/>
            <person name="Silverstein K.A."/>
            <person name="Tang H."/>
            <person name="Rombauts S."/>
            <person name="Zhao P.X."/>
            <person name="Zhou P."/>
            <person name="Barbe V."/>
            <person name="Bardou P."/>
            <person name="Bechner M."/>
            <person name="Bellec A."/>
            <person name="Berger A."/>
            <person name="Berges H."/>
            <person name="Bidwell S."/>
            <person name="Bisseling T."/>
            <person name="Choisne N."/>
            <person name="Couloux A."/>
            <person name="Denny R."/>
            <person name="Deshpande S."/>
            <person name="Dai X."/>
            <person name="Doyle J.J."/>
            <person name="Dudez A.M."/>
            <person name="Farmer A.D."/>
            <person name="Fouteau S."/>
            <person name="Franken C."/>
            <person name="Gibelin C."/>
            <person name="Gish J."/>
            <person name="Goldstein S."/>
            <person name="Gonzalez A.J."/>
            <person name="Green P.J."/>
            <person name="Hallab A."/>
            <person name="Hartog M."/>
            <person name="Hua A."/>
            <person name="Humphray S.J."/>
            <person name="Jeong D.H."/>
            <person name="Jing Y."/>
            <person name="Jocker A."/>
            <person name="Kenton S.M."/>
            <person name="Kim D.J."/>
            <person name="Klee K."/>
            <person name="Lai H."/>
            <person name="Lang C."/>
            <person name="Lin S."/>
            <person name="Macmil S.L."/>
            <person name="Magdelenat G."/>
            <person name="Matthews L."/>
            <person name="McCorrison J."/>
            <person name="Monaghan E.L."/>
            <person name="Mun J.H."/>
            <person name="Najar F.Z."/>
            <person name="Nicholson C."/>
            <person name="Noirot C."/>
            <person name="O'Bleness M."/>
            <person name="Paule C.R."/>
            <person name="Poulain J."/>
            <person name="Prion F."/>
            <person name="Qin B."/>
            <person name="Qu C."/>
            <person name="Retzel E.F."/>
            <person name="Riddle C."/>
            <person name="Sallet E."/>
            <person name="Samain S."/>
            <person name="Samson N."/>
            <person name="Sanders I."/>
            <person name="Saurat O."/>
            <person name="Scarpelli C."/>
            <person name="Schiex T."/>
            <person name="Segurens B."/>
            <person name="Severin A.J."/>
            <person name="Sherrier D.J."/>
            <person name="Shi R."/>
            <person name="Sims S."/>
            <person name="Singer S.R."/>
            <person name="Sinharoy S."/>
            <person name="Sterck L."/>
            <person name="Viollet A."/>
            <person name="Wang B.B."/>
            <person name="Wang K."/>
            <person name="Wang M."/>
            <person name="Wang X."/>
            <person name="Warfsmann J."/>
            <person name="Weissenbach J."/>
            <person name="White D.D."/>
            <person name="White J.D."/>
            <person name="Wiley G.B."/>
            <person name="Wincker P."/>
            <person name="Xing Y."/>
            <person name="Yang L."/>
            <person name="Yao Z."/>
            <person name="Ying F."/>
            <person name="Zhai J."/>
            <person name="Zhou L."/>
            <person name="Zuber A."/>
            <person name="Denarie J."/>
            <person name="Dixon R.A."/>
            <person name="May G.D."/>
            <person name="Schwartz D.C."/>
            <person name="Rogers J."/>
            <person name="Quetier F."/>
            <person name="Town C.D."/>
            <person name="Roe B.A."/>
        </authorList>
    </citation>
    <scope>NUCLEOTIDE SEQUENCE [LARGE SCALE GENOMIC DNA]</scope>
    <source>
        <strain evidence="1">A17</strain>
        <strain evidence="2 3">cv. Jemalong A17</strain>
    </source>
</reference>
<dbReference type="EMBL" id="CM001219">
    <property type="protein sequence ID" value="AES73456.1"/>
    <property type="molecule type" value="Genomic_DNA"/>
</dbReference>
<sequence>MKRYFITFIDDYLNYTSVYIIRNKSDTPDNFKVFFKEDPTGPHEALSSLNVYLWQEAIKDEMDSLESNKT</sequence>
<evidence type="ECO:0000313" key="1">
    <source>
        <dbReference type="EMBL" id="AES73456.1"/>
    </source>
</evidence>